<dbReference type="PROSITE" id="PS01278">
    <property type="entry name" value="MTTASE_RADICAL"/>
    <property type="match status" value="1"/>
</dbReference>
<dbReference type="InterPro" id="IPR002792">
    <property type="entry name" value="TRAM_dom"/>
</dbReference>
<feature type="domain" description="TRAM" evidence="12">
    <location>
        <begin position="372"/>
        <end position="435"/>
    </location>
</feature>
<dbReference type="PANTHER" id="PTHR11918:SF45">
    <property type="entry name" value="THREONYLCARBAMOYLADENOSINE TRNA METHYLTHIOTRANSFERASE"/>
    <property type="match status" value="1"/>
</dbReference>
<keyword evidence="5" id="KW-0808">Transferase</keyword>
<feature type="domain" description="MTTase N-terminal" evidence="13">
    <location>
        <begin position="1"/>
        <end position="111"/>
    </location>
</feature>
<dbReference type="InterPro" id="IPR023404">
    <property type="entry name" value="rSAM_horseshoe"/>
</dbReference>
<evidence type="ECO:0000256" key="4">
    <source>
        <dbReference type="ARBA" id="ARBA00022485"/>
    </source>
</evidence>
<dbReference type="EMBL" id="CP114040">
    <property type="protein sequence ID" value="WAS97865.1"/>
    <property type="molecule type" value="Genomic_DNA"/>
</dbReference>
<dbReference type="Gene3D" id="3.80.30.20">
    <property type="entry name" value="tm_1862 like domain"/>
    <property type="match status" value="1"/>
</dbReference>
<dbReference type="Gene3D" id="3.40.50.12160">
    <property type="entry name" value="Methylthiotransferase, N-terminal domain"/>
    <property type="match status" value="1"/>
</dbReference>
<keyword evidence="8" id="KW-0408">Iron</keyword>
<comment type="cofactor">
    <cofactor evidence="1">
        <name>[4Fe-4S] cluster</name>
        <dbReference type="ChEBI" id="CHEBI:49883"/>
    </cofactor>
</comment>
<evidence type="ECO:0000256" key="8">
    <source>
        <dbReference type="ARBA" id="ARBA00023004"/>
    </source>
</evidence>
<reference evidence="15" key="1">
    <citation type="submission" date="2022-11" db="EMBL/GenBank/DDBJ databases">
        <title>Minimal conservation of predation-associated metabolite biosynthetic gene clusters underscores biosynthetic potential of Myxococcota including descriptions for ten novel species: Archangium lansinium sp. nov., Myxococcus landrumus sp. nov., Nannocystis bai.</title>
        <authorList>
            <person name="Ahearne A."/>
            <person name="Stevens C."/>
            <person name="Dowd S."/>
        </authorList>
    </citation>
    <scope>NUCLEOTIDE SEQUENCE</scope>
    <source>
        <strain evidence="15">Fl3</strain>
    </source>
</reference>
<evidence type="ECO:0000256" key="9">
    <source>
        <dbReference type="ARBA" id="ARBA00023014"/>
    </source>
</evidence>
<evidence type="ECO:0000256" key="5">
    <source>
        <dbReference type="ARBA" id="ARBA00022679"/>
    </source>
</evidence>
<keyword evidence="16" id="KW-1185">Reference proteome</keyword>
<dbReference type="Pfam" id="PF01938">
    <property type="entry name" value="TRAM"/>
    <property type="match status" value="1"/>
</dbReference>
<dbReference type="SUPFAM" id="SSF102114">
    <property type="entry name" value="Radical SAM enzymes"/>
    <property type="match status" value="1"/>
</dbReference>
<keyword evidence="9" id="KW-0411">Iron-sulfur</keyword>
<dbReference type="InterPro" id="IPR006638">
    <property type="entry name" value="Elp3/MiaA/NifB-like_rSAM"/>
</dbReference>
<keyword evidence="7" id="KW-0479">Metal-binding</keyword>
<dbReference type="Proteomes" id="UP001164459">
    <property type="component" value="Chromosome"/>
</dbReference>
<dbReference type="InterPro" id="IPR005839">
    <property type="entry name" value="Methylthiotransferase"/>
</dbReference>
<dbReference type="Pfam" id="PF04055">
    <property type="entry name" value="Radical_SAM"/>
    <property type="match status" value="1"/>
</dbReference>
<dbReference type="NCBIfam" id="TIGR01579">
    <property type="entry name" value="MiaB-like-C"/>
    <property type="match status" value="1"/>
</dbReference>
<evidence type="ECO:0000313" key="16">
    <source>
        <dbReference type="Proteomes" id="UP001164459"/>
    </source>
</evidence>
<feature type="domain" description="Radical SAM core" evidence="14">
    <location>
        <begin position="139"/>
        <end position="371"/>
    </location>
</feature>
<evidence type="ECO:0000313" key="15">
    <source>
        <dbReference type="EMBL" id="WAS97865.1"/>
    </source>
</evidence>
<dbReference type="EC" id="2.8.4.5" evidence="3"/>
<dbReference type="PROSITE" id="PS51918">
    <property type="entry name" value="RADICAL_SAM"/>
    <property type="match status" value="1"/>
</dbReference>
<organism evidence="15 16">
    <name type="scientific">Nannocystis punicea</name>
    <dbReference type="NCBI Taxonomy" id="2995304"/>
    <lineage>
        <taxon>Bacteria</taxon>
        <taxon>Pseudomonadati</taxon>
        <taxon>Myxococcota</taxon>
        <taxon>Polyangia</taxon>
        <taxon>Nannocystales</taxon>
        <taxon>Nannocystaceae</taxon>
        <taxon>Nannocystis</taxon>
    </lineage>
</organism>
<evidence type="ECO:0000259" key="12">
    <source>
        <dbReference type="PROSITE" id="PS50926"/>
    </source>
</evidence>
<dbReference type="InterPro" id="IPR038135">
    <property type="entry name" value="Methylthiotransferase_N_sf"/>
</dbReference>
<evidence type="ECO:0000256" key="2">
    <source>
        <dbReference type="ARBA" id="ARBA00002399"/>
    </source>
</evidence>
<dbReference type="RefSeq" id="WP_269040231.1">
    <property type="nucleotide sequence ID" value="NZ_CP114040.1"/>
</dbReference>
<gene>
    <name evidence="15" type="primary">mtaB</name>
    <name evidence="15" type="ORF">O0S08_17120</name>
</gene>
<sequence length="435" mass="46594">MRVAFSTHGCRLNQFESDALEQMARAAGHTVVDAEAAPEVVVVNTCTITHEADADARQHVRRAARAGARVVVTGCWATAAPTEAAALPGVALVVGNREKERLFDMLAETCSEAHVPEIHVAPVDLLRRVRVARLRPAADPRRSRAYLKIQDGCDYRCSFCVVPQVRGRSASVPPEEVQAQLQELVAAGVPEVVLTGVHLGIYGRDLRPRASLSSLVEALLPRLGPARLRLGSVDPHEVDDRLVALLAGDPRLCPYLHLPVQSGDDDTLRRMRRAHTAADLRALVPRLAEAVPGIGVGTDVIVGFPGESDEAFATTHALLAELPLAYLHVFAYSPRAGTDAACLSGQIDVEVKQRRGAALRALSAAKQRAFAAAQVGRTLPVVLHRTRHRRTGLLVGRAGNGLTVLLPGSEALLGRSVSVAIERAEETLAIGRLLE</sequence>
<evidence type="ECO:0000259" key="13">
    <source>
        <dbReference type="PROSITE" id="PS51449"/>
    </source>
</evidence>
<dbReference type="PROSITE" id="PS50926">
    <property type="entry name" value="TRAM"/>
    <property type="match status" value="1"/>
</dbReference>
<keyword evidence="6" id="KW-0949">S-adenosyl-L-methionine</keyword>
<evidence type="ECO:0000256" key="6">
    <source>
        <dbReference type="ARBA" id="ARBA00022691"/>
    </source>
</evidence>
<evidence type="ECO:0000256" key="7">
    <source>
        <dbReference type="ARBA" id="ARBA00022723"/>
    </source>
</evidence>
<name>A0ABY7HFL2_9BACT</name>
<comment type="function">
    <text evidence="2">Catalyzes the methylthiolation of N6-threonylcarbamoyladenosine (t(6)A), leading to the formation of 2-methylthio-N6-threonylcarbamoyladenosine (ms(2)t(6)A) at position 37 in tRNAs that read codons beginning with adenine.</text>
</comment>
<dbReference type="InterPro" id="IPR007197">
    <property type="entry name" value="rSAM"/>
</dbReference>
<evidence type="ECO:0000256" key="3">
    <source>
        <dbReference type="ARBA" id="ARBA00013273"/>
    </source>
</evidence>
<protein>
    <recommendedName>
        <fullName evidence="3">tRNA (N(6)-L-threonylcarbamoyladenosine(37)-C(2))-methylthiotransferase</fullName>
        <ecNumber evidence="3">2.8.4.5</ecNumber>
    </recommendedName>
    <alternativeName>
        <fullName evidence="10">tRNA-t(6)A37 methylthiotransferase</fullName>
    </alternativeName>
</protein>
<dbReference type="NCBIfam" id="TIGR00089">
    <property type="entry name" value="MiaB/RimO family radical SAM methylthiotransferase"/>
    <property type="match status" value="1"/>
</dbReference>
<dbReference type="InterPro" id="IPR058240">
    <property type="entry name" value="rSAM_sf"/>
</dbReference>
<evidence type="ECO:0000256" key="1">
    <source>
        <dbReference type="ARBA" id="ARBA00001966"/>
    </source>
</evidence>
<comment type="catalytic activity">
    <reaction evidence="11">
        <text>N(6)-L-threonylcarbamoyladenosine(37) in tRNA + (sulfur carrier)-SH + AH2 + 2 S-adenosyl-L-methionine = 2-methylsulfanyl-N(6)-L-threonylcarbamoyladenosine(37) in tRNA + (sulfur carrier)-H + 5'-deoxyadenosine + L-methionine + A + S-adenosyl-L-homocysteine + 2 H(+)</text>
        <dbReference type="Rhea" id="RHEA:37075"/>
        <dbReference type="Rhea" id="RHEA-COMP:10163"/>
        <dbReference type="Rhea" id="RHEA-COMP:11092"/>
        <dbReference type="Rhea" id="RHEA-COMP:14737"/>
        <dbReference type="Rhea" id="RHEA-COMP:14739"/>
        <dbReference type="ChEBI" id="CHEBI:13193"/>
        <dbReference type="ChEBI" id="CHEBI:15378"/>
        <dbReference type="ChEBI" id="CHEBI:17319"/>
        <dbReference type="ChEBI" id="CHEBI:17499"/>
        <dbReference type="ChEBI" id="CHEBI:29917"/>
        <dbReference type="ChEBI" id="CHEBI:57844"/>
        <dbReference type="ChEBI" id="CHEBI:57856"/>
        <dbReference type="ChEBI" id="CHEBI:59789"/>
        <dbReference type="ChEBI" id="CHEBI:64428"/>
        <dbReference type="ChEBI" id="CHEBI:74418"/>
        <dbReference type="ChEBI" id="CHEBI:74420"/>
        <dbReference type="EC" id="2.8.4.5"/>
    </reaction>
</comment>
<dbReference type="CDD" id="cd01335">
    <property type="entry name" value="Radical_SAM"/>
    <property type="match status" value="1"/>
</dbReference>
<dbReference type="Pfam" id="PF00919">
    <property type="entry name" value="UPF0004"/>
    <property type="match status" value="1"/>
</dbReference>
<evidence type="ECO:0000256" key="11">
    <source>
        <dbReference type="ARBA" id="ARBA00051661"/>
    </source>
</evidence>
<dbReference type="SMART" id="SM00729">
    <property type="entry name" value="Elp3"/>
    <property type="match status" value="1"/>
</dbReference>
<dbReference type="InterPro" id="IPR006467">
    <property type="entry name" value="MiaB-like_bact"/>
</dbReference>
<dbReference type="InterPro" id="IPR013848">
    <property type="entry name" value="Methylthiotransferase_N"/>
</dbReference>
<dbReference type="SFLD" id="SFLDS00029">
    <property type="entry name" value="Radical_SAM"/>
    <property type="match status" value="1"/>
</dbReference>
<proteinExistence type="predicted"/>
<evidence type="ECO:0000256" key="10">
    <source>
        <dbReference type="ARBA" id="ARBA00031213"/>
    </source>
</evidence>
<dbReference type="SFLD" id="SFLDG01061">
    <property type="entry name" value="methylthiotransferase"/>
    <property type="match status" value="1"/>
</dbReference>
<dbReference type="InterPro" id="IPR020612">
    <property type="entry name" value="Methylthiotransferase_CS"/>
</dbReference>
<dbReference type="PROSITE" id="PS51449">
    <property type="entry name" value="MTTASE_N"/>
    <property type="match status" value="1"/>
</dbReference>
<dbReference type="PANTHER" id="PTHR11918">
    <property type="entry name" value="RADICAL SAM PROTEINS"/>
    <property type="match status" value="1"/>
</dbReference>
<evidence type="ECO:0000259" key="14">
    <source>
        <dbReference type="PROSITE" id="PS51918"/>
    </source>
</evidence>
<accession>A0ABY7HFL2</accession>
<keyword evidence="4" id="KW-0004">4Fe-4S</keyword>
<dbReference type="SFLD" id="SFLDG01082">
    <property type="entry name" value="B12-binding_domain_containing"/>
    <property type="match status" value="1"/>
</dbReference>